<name>A0AAW0J4I6_QUESU</name>
<feature type="domain" description="F-box protein At3g26010-like beta-propeller" evidence="1">
    <location>
        <begin position="101"/>
        <end position="324"/>
    </location>
</feature>
<sequence length="427" mass="49969">MLLEILYRLPCCRRAVQFKSVSKRWLSVISNPYFIRRFMDRHRHYVCKFTHVFQNTIELNVNTYIRLVSYDHNDNPSFKFDPRIGLEFLDFLPVLSLHYPVCIQASFNDLLLVCTQVPKASFFEYYICNPFTKHWLKLPPIPTDGTRTRVMIGFLCDPCICDSDSDNDREQGCITNAHYRFMVVRILCPEENTTQFQTQLQVQIFSSETNEWRNSVVSSPRKLNLNPFMPIACYAGVIACNGMLHWVCVKDKEIKGFVVFDPFNDSEQCHYIHPPIDLSLRHYVSLGVFRRRLRIFQLIYAGSFSLWELEDYSNAGTWCMKQKVYFSNMDFGDFLQRAKNIHGLDYSDERTKMMLYRDMTFLAFHPNDGDSVFLHCGNSVQLCNLRTGVLKRVYYYSSPVRSKFQLVQPSWPTPVPPLPLNAPSISN</sequence>
<evidence type="ECO:0000259" key="1">
    <source>
        <dbReference type="Pfam" id="PF24750"/>
    </source>
</evidence>
<comment type="caution">
    <text evidence="2">The sequence shown here is derived from an EMBL/GenBank/DDBJ whole genome shotgun (WGS) entry which is preliminary data.</text>
</comment>
<evidence type="ECO:0000313" key="3">
    <source>
        <dbReference type="Proteomes" id="UP000237347"/>
    </source>
</evidence>
<dbReference type="InterPro" id="IPR056592">
    <property type="entry name" value="Beta-prop_At3g26010-like"/>
</dbReference>
<protein>
    <recommendedName>
        <fullName evidence="1">F-box protein At3g26010-like beta-propeller domain-containing protein</fullName>
    </recommendedName>
</protein>
<proteinExistence type="predicted"/>
<dbReference type="EMBL" id="PKMF04000693">
    <property type="protein sequence ID" value="KAK7821704.1"/>
    <property type="molecule type" value="Genomic_DNA"/>
</dbReference>
<dbReference type="Pfam" id="PF24750">
    <property type="entry name" value="b-prop_At3g26010-like"/>
    <property type="match status" value="1"/>
</dbReference>
<organism evidence="2 3">
    <name type="scientific">Quercus suber</name>
    <name type="common">Cork oak</name>
    <dbReference type="NCBI Taxonomy" id="58331"/>
    <lineage>
        <taxon>Eukaryota</taxon>
        <taxon>Viridiplantae</taxon>
        <taxon>Streptophyta</taxon>
        <taxon>Embryophyta</taxon>
        <taxon>Tracheophyta</taxon>
        <taxon>Spermatophyta</taxon>
        <taxon>Magnoliopsida</taxon>
        <taxon>eudicotyledons</taxon>
        <taxon>Gunneridae</taxon>
        <taxon>Pentapetalae</taxon>
        <taxon>rosids</taxon>
        <taxon>fabids</taxon>
        <taxon>Fagales</taxon>
        <taxon>Fagaceae</taxon>
        <taxon>Quercus</taxon>
    </lineage>
</organism>
<keyword evidence="3" id="KW-1185">Reference proteome</keyword>
<dbReference type="AlphaFoldDB" id="A0AAW0J4I6"/>
<dbReference type="SUPFAM" id="SSF81383">
    <property type="entry name" value="F-box domain"/>
    <property type="match status" value="1"/>
</dbReference>
<reference evidence="2 3" key="1">
    <citation type="journal article" date="2018" name="Sci. Data">
        <title>The draft genome sequence of cork oak.</title>
        <authorList>
            <person name="Ramos A.M."/>
            <person name="Usie A."/>
            <person name="Barbosa P."/>
            <person name="Barros P.M."/>
            <person name="Capote T."/>
            <person name="Chaves I."/>
            <person name="Simoes F."/>
            <person name="Abreu I."/>
            <person name="Carrasquinho I."/>
            <person name="Faro C."/>
            <person name="Guimaraes J.B."/>
            <person name="Mendonca D."/>
            <person name="Nobrega F."/>
            <person name="Rodrigues L."/>
            <person name="Saibo N.J.M."/>
            <person name="Varela M.C."/>
            <person name="Egas C."/>
            <person name="Matos J."/>
            <person name="Miguel C.M."/>
            <person name="Oliveira M.M."/>
            <person name="Ricardo C.P."/>
            <person name="Goncalves S."/>
        </authorList>
    </citation>
    <scope>NUCLEOTIDE SEQUENCE [LARGE SCALE GENOMIC DNA]</scope>
    <source>
        <strain evidence="3">cv. HL8</strain>
    </source>
</reference>
<evidence type="ECO:0000313" key="2">
    <source>
        <dbReference type="EMBL" id="KAK7821704.1"/>
    </source>
</evidence>
<gene>
    <name evidence="2" type="ORF">CFP56_037472</name>
</gene>
<dbReference type="PANTHER" id="PTHR35546:SF130">
    <property type="entry name" value="EXPRESSED PROTEIN"/>
    <property type="match status" value="1"/>
</dbReference>
<dbReference type="InterPro" id="IPR036047">
    <property type="entry name" value="F-box-like_dom_sf"/>
</dbReference>
<accession>A0AAW0J4I6</accession>
<dbReference type="Proteomes" id="UP000237347">
    <property type="component" value="Unassembled WGS sequence"/>
</dbReference>
<dbReference type="InterPro" id="IPR055290">
    <property type="entry name" value="At3g26010-like"/>
</dbReference>
<dbReference type="PANTHER" id="PTHR35546">
    <property type="entry name" value="F-BOX PROTEIN INTERACTION DOMAIN PROTEIN-RELATED"/>
    <property type="match status" value="1"/>
</dbReference>